<keyword evidence="3" id="KW-1185">Reference proteome</keyword>
<sequence length="168" mass="19118">MQLTSLPSDLIENILSKVPDTPLARFRTTSKQWNGSISMNHLLRLQLIHSTLKIHFPILHKSIYVTFSTATSYCYVAQRTIDSWFGILIQVKPRISFLADEQNKVVMYLNTGNNLHILRENKHILEEHLGGGSTSISSPAVLMNYPPSLARIRQGTFLRGRKRKAESM</sequence>
<dbReference type="PROSITE" id="PS50181">
    <property type="entry name" value="FBOX"/>
    <property type="match status" value="1"/>
</dbReference>
<gene>
    <name evidence="2" type="ORF">DY000_02004858</name>
</gene>
<feature type="domain" description="F-box" evidence="1">
    <location>
        <begin position="1"/>
        <end position="47"/>
    </location>
</feature>
<dbReference type="Pfam" id="PF00646">
    <property type="entry name" value="F-box"/>
    <property type="match status" value="1"/>
</dbReference>
<reference evidence="2 3" key="1">
    <citation type="journal article" date="2020" name="BMC Genomics">
        <title>Intraspecific diversification of the crop wild relative Brassica cretica Lam. using demographic model selection.</title>
        <authorList>
            <person name="Kioukis A."/>
            <person name="Michalopoulou V.A."/>
            <person name="Briers L."/>
            <person name="Pirintsos S."/>
            <person name="Studholme D.J."/>
            <person name="Pavlidis P."/>
            <person name="Sarris P.F."/>
        </authorList>
    </citation>
    <scope>NUCLEOTIDE SEQUENCE [LARGE SCALE GENOMIC DNA]</scope>
    <source>
        <strain evidence="3">cv. PFS-1207/04</strain>
    </source>
</reference>
<evidence type="ECO:0000313" key="2">
    <source>
        <dbReference type="EMBL" id="KAF3551290.1"/>
    </source>
</evidence>
<organism evidence="2 3">
    <name type="scientific">Brassica cretica</name>
    <name type="common">Mustard</name>
    <dbReference type="NCBI Taxonomy" id="69181"/>
    <lineage>
        <taxon>Eukaryota</taxon>
        <taxon>Viridiplantae</taxon>
        <taxon>Streptophyta</taxon>
        <taxon>Embryophyta</taxon>
        <taxon>Tracheophyta</taxon>
        <taxon>Spermatophyta</taxon>
        <taxon>Magnoliopsida</taxon>
        <taxon>eudicotyledons</taxon>
        <taxon>Gunneridae</taxon>
        <taxon>Pentapetalae</taxon>
        <taxon>rosids</taxon>
        <taxon>malvids</taxon>
        <taxon>Brassicales</taxon>
        <taxon>Brassicaceae</taxon>
        <taxon>Brassiceae</taxon>
        <taxon>Brassica</taxon>
    </lineage>
</organism>
<dbReference type="Proteomes" id="UP000266723">
    <property type="component" value="Unassembled WGS sequence"/>
</dbReference>
<comment type="caution">
    <text evidence="2">The sequence shown here is derived from an EMBL/GenBank/DDBJ whole genome shotgun (WGS) entry which is preliminary data.</text>
</comment>
<dbReference type="InterPro" id="IPR001810">
    <property type="entry name" value="F-box_dom"/>
</dbReference>
<evidence type="ECO:0000259" key="1">
    <source>
        <dbReference type="PROSITE" id="PS50181"/>
    </source>
</evidence>
<dbReference type="SUPFAM" id="SSF81383">
    <property type="entry name" value="F-box domain"/>
    <property type="match status" value="1"/>
</dbReference>
<dbReference type="SMART" id="SM00256">
    <property type="entry name" value="FBOX"/>
    <property type="match status" value="1"/>
</dbReference>
<evidence type="ECO:0000313" key="3">
    <source>
        <dbReference type="Proteomes" id="UP000266723"/>
    </source>
</evidence>
<dbReference type="InterPro" id="IPR036047">
    <property type="entry name" value="F-box-like_dom_sf"/>
</dbReference>
<accession>A0ABQ7CG24</accession>
<dbReference type="EMBL" id="QGKV02000832">
    <property type="protein sequence ID" value="KAF3551290.1"/>
    <property type="molecule type" value="Genomic_DNA"/>
</dbReference>
<protein>
    <recommendedName>
        <fullName evidence="1">F-box domain-containing protein</fullName>
    </recommendedName>
</protein>
<name>A0ABQ7CG24_BRACR</name>
<proteinExistence type="predicted"/>